<accession>A0A368FAD3</accession>
<feature type="chain" id="PRO_5017008769" evidence="1">
    <location>
        <begin position="19"/>
        <end position="81"/>
    </location>
</feature>
<reference evidence="2 3" key="1">
    <citation type="submission" date="2014-10" db="EMBL/GenBank/DDBJ databases">
        <title>Draft genome of the hookworm Ancylostoma caninum.</title>
        <authorList>
            <person name="Mitreva M."/>
        </authorList>
    </citation>
    <scope>NUCLEOTIDE SEQUENCE [LARGE SCALE GENOMIC DNA]</scope>
    <source>
        <strain evidence="2 3">Baltimore</strain>
    </source>
</reference>
<protein>
    <submittedName>
        <fullName evidence="2">Uncharacterized protein</fullName>
    </submittedName>
</protein>
<organism evidence="2 3">
    <name type="scientific">Ancylostoma caninum</name>
    <name type="common">Dog hookworm</name>
    <dbReference type="NCBI Taxonomy" id="29170"/>
    <lineage>
        <taxon>Eukaryota</taxon>
        <taxon>Metazoa</taxon>
        <taxon>Ecdysozoa</taxon>
        <taxon>Nematoda</taxon>
        <taxon>Chromadorea</taxon>
        <taxon>Rhabditida</taxon>
        <taxon>Rhabditina</taxon>
        <taxon>Rhabditomorpha</taxon>
        <taxon>Strongyloidea</taxon>
        <taxon>Ancylostomatidae</taxon>
        <taxon>Ancylostomatinae</taxon>
        <taxon>Ancylostoma</taxon>
    </lineage>
</organism>
<evidence type="ECO:0000256" key="1">
    <source>
        <dbReference type="SAM" id="SignalP"/>
    </source>
</evidence>
<gene>
    <name evidence="2" type="ORF">ANCCAN_26314</name>
</gene>
<evidence type="ECO:0000313" key="2">
    <source>
        <dbReference type="EMBL" id="RCN27949.1"/>
    </source>
</evidence>
<keyword evidence="3" id="KW-1185">Reference proteome</keyword>
<sequence length="81" mass="9234">MGVFKLLCLLLLIEATTSHFHGGYVHHGHHSHYRPQRIVQNSPPVQADYYIPEPWYPKSIPYAPGGDSSKRSVSSHHKFLN</sequence>
<dbReference type="OrthoDB" id="10523750at2759"/>
<comment type="caution">
    <text evidence="2">The sequence shown here is derived from an EMBL/GenBank/DDBJ whole genome shotgun (WGS) entry which is preliminary data.</text>
</comment>
<keyword evidence="1" id="KW-0732">Signal</keyword>
<feature type="signal peptide" evidence="1">
    <location>
        <begin position="1"/>
        <end position="18"/>
    </location>
</feature>
<dbReference type="EMBL" id="JOJR01003254">
    <property type="protein sequence ID" value="RCN27949.1"/>
    <property type="molecule type" value="Genomic_DNA"/>
</dbReference>
<name>A0A368FAD3_ANCCA</name>
<evidence type="ECO:0000313" key="3">
    <source>
        <dbReference type="Proteomes" id="UP000252519"/>
    </source>
</evidence>
<proteinExistence type="predicted"/>
<dbReference type="AlphaFoldDB" id="A0A368FAD3"/>
<dbReference type="Proteomes" id="UP000252519">
    <property type="component" value="Unassembled WGS sequence"/>
</dbReference>